<name>A0ABW5HJ58_9PSEU</name>
<gene>
    <name evidence="1" type="ORF">ACFSVL_37610</name>
</gene>
<dbReference type="Gene3D" id="1.10.10.10">
    <property type="entry name" value="Winged helix-like DNA-binding domain superfamily/Winged helix DNA-binding domain"/>
    <property type="match status" value="1"/>
</dbReference>
<proteinExistence type="predicted"/>
<protein>
    <submittedName>
        <fullName evidence="1">Winged helix-turn-helix domain-containing protein</fullName>
    </submittedName>
</protein>
<sequence length="326" mass="34660">MVLQMIFGPRDLERTRFATGADPLWELVLAGQQLRSRQPAAHCHAWRAHAARRIAEAELPARAAVENLTAIAPARGDFPDFLTPAPYTSDLDAGCAAIACTSRSRLRGDLQRAFPGGAGSSWLRELADGEVGSLVGSLRTAYRLLVAPVRHRVEDVVGGDRSARLRTLAQRGMGQVLSTLPGVCGWDGTTLAVRYPHHRTVELAGRGLVLVPSAFCAGVPVSLIDPDLAPVLVYPAEAPPLRPERSLNGALVSLLGRTRAECLVALRVTRTTTTLARHLGVSPATASKHASVLRDNGLIRTTRSGATARHGLTELGACLLNGQLVA</sequence>
<comment type="caution">
    <text evidence="1">The sequence shown here is derived from an EMBL/GenBank/DDBJ whole genome shotgun (WGS) entry which is preliminary data.</text>
</comment>
<dbReference type="SUPFAM" id="SSF46785">
    <property type="entry name" value="Winged helix' DNA-binding domain"/>
    <property type="match status" value="1"/>
</dbReference>
<dbReference type="InterPro" id="IPR036390">
    <property type="entry name" value="WH_DNA-bd_sf"/>
</dbReference>
<organism evidence="1 2">
    <name type="scientific">Amycolatopsis silviterrae</name>
    <dbReference type="NCBI Taxonomy" id="1656914"/>
    <lineage>
        <taxon>Bacteria</taxon>
        <taxon>Bacillati</taxon>
        <taxon>Actinomycetota</taxon>
        <taxon>Actinomycetes</taxon>
        <taxon>Pseudonocardiales</taxon>
        <taxon>Pseudonocardiaceae</taxon>
        <taxon>Amycolatopsis</taxon>
    </lineage>
</organism>
<evidence type="ECO:0000313" key="2">
    <source>
        <dbReference type="Proteomes" id="UP001597483"/>
    </source>
</evidence>
<reference evidence="2" key="1">
    <citation type="journal article" date="2019" name="Int. J. Syst. Evol. Microbiol.">
        <title>The Global Catalogue of Microorganisms (GCM) 10K type strain sequencing project: providing services to taxonomists for standard genome sequencing and annotation.</title>
        <authorList>
            <consortium name="The Broad Institute Genomics Platform"/>
            <consortium name="The Broad Institute Genome Sequencing Center for Infectious Disease"/>
            <person name="Wu L."/>
            <person name="Ma J."/>
        </authorList>
    </citation>
    <scope>NUCLEOTIDE SEQUENCE [LARGE SCALE GENOMIC DNA]</scope>
    <source>
        <strain evidence="2">CGMCC 4.7641</strain>
    </source>
</reference>
<evidence type="ECO:0000313" key="1">
    <source>
        <dbReference type="EMBL" id="MFD2473167.1"/>
    </source>
</evidence>
<accession>A0ABW5HJ58</accession>
<keyword evidence="2" id="KW-1185">Reference proteome</keyword>
<dbReference type="CDD" id="cd00090">
    <property type="entry name" value="HTH_ARSR"/>
    <property type="match status" value="1"/>
</dbReference>
<dbReference type="InterPro" id="IPR036388">
    <property type="entry name" value="WH-like_DNA-bd_sf"/>
</dbReference>
<dbReference type="EMBL" id="JBHUKS010000030">
    <property type="protein sequence ID" value="MFD2473167.1"/>
    <property type="molecule type" value="Genomic_DNA"/>
</dbReference>
<dbReference type="InterPro" id="IPR011991">
    <property type="entry name" value="ArsR-like_HTH"/>
</dbReference>
<dbReference type="RefSeq" id="WP_378311432.1">
    <property type="nucleotide sequence ID" value="NZ_JBHUKS010000030.1"/>
</dbReference>
<dbReference type="Proteomes" id="UP001597483">
    <property type="component" value="Unassembled WGS sequence"/>
</dbReference>